<evidence type="ECO:0000256" key="7">
    <source>
        <dbReference type="ARBA" id="ARBA00023136"/>
    </source>
</evidence>
<evidence type="ECO:0000256" key="5">
    <source>
        <dbReference type="ARBA" id="ARBA00022833"/>
    </source>
</evidence>
<feature type="transmembrane region" description="Helical" evidence="9">
    <location>
        <begin position="52"/>
        <end position="74"/>
    </location>
</feature>
<evidence type="ECO:0000313" key="12">
    <source>
        <dbReference type="RefSeq" id="XP_002742349.1"/>
    </source>
</evidence>
<reference evidence="12" key="1">
    <citation type="submission" date="2025-08" db="UniProtKB">
        <authorList>
            <consortium name="RefSeq"/>
        </authorList>
    </citation>
    <scope>IDENTIFICATION</scope>
    <source>
        <tissue evidence="12">Testes</tissue>
    </source>
</reference>
<name>A0ABM0H1U5_SACKO</name>
<dbReference type="InterPro" id="IPR001841">
    <property type="entry name" value="Znf_RING"/>
</dbReference>
<dbReference type="SMART" id="SM00744">
    <property type="entry name" value="RINGv"/>
    <property type="match status" value="1"/>
</dbReference>
<keyword evidence="6 9" id="KW-1133">Transmembrane helix</keyword>
<feature type="transmembrane region" description="Helical" evidence="9">
    <location>
        <begin position="410"/>
        <end position="438"/>
    </location>
</feature>
<dbReference type="InterPro" id="IPR025754">
    <property type="entry name" value="TRC8_N_dom"/>
</dbReference>
<keyword evidence="2 9" id="KW-0812">Transmembrane</keyword>
<evidence type="ECO:0000256" key="9">
    <source>
        <dbReference type="SAM" id="Phobius"/>
    </source>
</evidence>
<protein>
    <submittedName>
        <fullName evidence="12">RING finger protein 145-like</fullName>
    </submittedName>
</protein>
<feature type="transmembrane region" description="Helical" evidence="9">
    <location>
        <begin position="231"/>
        <end position="249"/>
    </location>
</feature>
<dbReference type="PANTHER" id="PTHR22763:SF191">
    <property type="entry name" value="RING FINGER PROTEIN 145 HOMOLOG"/>
    <property type="match status" value="1"/>
</dbReference>
<feature type="transmembrane region" description="Helical" evidence="9">
    <location>
        <begin position="381"/>
        <end position="398"/>
    </location>
</feature>
<keyword evidence="3" id="KW-0479">Metal-binding</keyword>
<comment type="subcellular location">
    <subcellularLocation>
        <location evidence="1">Membrane</location>
        <topology evidence="1">Multi-pass membrane protein</topology>
    </subcellularLocation>
</comment>
<feature type="transmembrane region" description="Helical" evidence="9">
    <location>
        <begin position="341"/>
        <end position="360"/>
    </location>
</feature>
<dbReference type="InterPro" id="IPR013083">
    <property type="entry name" value="Znf_RING/FYVE/PHD"/>
</dbReference>
<evidence type="ECO:0000256" key="8">
    <source>
        <dbReference type="PROSITE-ProRule" id="PRU00175"/>
    </source>
</evidence>
<dbReference type="SUPFAM" id="SSF57850">
    <property type="entry name" value="RING/U-box"/>
    <property type="match status" value="1"/>
</dbReference>
<gene>
    <name evidence="12" type="primary">LOC100368012</name>
</gene>
<evidence type="ECO:0000256" key="4">
    <source>
        <dbReference type="ARBA" id="ARBA00022771"/>
    </source>
</evidence>
<dbReference type="Gene3D" id="3.30.40.10">
    <property type="entry name" value="Zinc/RING finger domain, C3HC4 (zinc finger)"/>
    <property type="match status" value="1"/>
</dbReference>
<dbReference type="PANTHER" id="PTHR22763">
    <property type="entry name" value="RING ZINC FINGER PROTEIN"/>
    <property type="match status" value="1"/>
</dbReference>
<evidence type="ECO:0000313" key="11">
    <source>
        <dbReference type="Proteomes" id="UP000694865"/>
    </source>
</evidence>
<keyword evidence="5" id="KW-0862">Zinc</keyword>
<dbReference type="SMART" id="SM00184">
    <property type="entry name" value="RING"/>
    <property type="match status" value="1"/>
</dbReference>
<feature type="domain" description="RING-type" evidence="10">
    <location>
        <begin position="539"/>
        <end position="577"/>
    </location>
</feature>
<evidence type="ECO:0000256" key="3">
    <source>
        <dbReference type="ARBA" id="ARBA00022723"/>
    </source>
</evidence>
<dbReference type="PROSITE" id="PS50089">
    <property type="entry name" value="ZF_RING_2"/>
    <property type="match status" value="1"/>
</dbReference>
<evidence type="ECO:0000256" key="1">
    <source>
        <dbReference type="ARBA" id="ARBA00004141"/>
    </source>
</evidence>
<evidence type="ECO:0000256" key="6">
    <source>
        <dbReference type="ARBA" id="ARBA00022989"/>
    </source>
</evidence>
<proteinExistence type="predicted"/>
<feature type="transmembrane region" description="Helical" evidence="9">
    <location>
        <begin position="483"/>
        <end position="501"/>
    </location>
</feature>
<dbReference type="RefSeq" id="XP_002742349.1">
    <property type="nucleotide sequence ID" value="XM_002742303.2"/>
</dbReference>
<feature type="transmembrane region" description="Helical" evidence="9">
    <location>
        <begin position="173"/>
        <end position="195"/>
    </location>
</feature>
<keyword evidence="11" id="KW-1185">Reference proteome</keyword>
<keyword evidence="7 9" id="KW-0472">Membrane</keyword>
<sequence>MEQDRVQDRLKRWANALVRVPAVFLLEILYRVDLVDVLQAEAEVVKWTFIDISYVATVMKILGYLSAFMAQILSFQQLLNLYAYMFTGVLLIGAHYLSNNYIQMELESGYHGFIFTDVDCSQRWIKFTMAQLCIILSCTQLMSCEKYWTFTAYLLPLILRAASIIPLSELRTVHTFAMAFTTLQLTFFMIKYIFIPYDLAMAGYHTLQEYMEIYGFVSVVLAMYSRLFVPIVYLIFWLILFCIQLYSYFSNKSHPIFNENWVIVLLAAIADCCDTPWSLVGLCYTVSYVAYFILTMCKVYLQGIEGFVNHNMLHRGWTEGITLLLLSLQTGLLEMKRVQRIFLLSIVLFVVFASTVQSMHEITDPILMSLTAAHNRNPIRHLRVLTMCVFLFVFPLYMTYLVCTFFDPEFWLLIIVSSCILTSIQVLASTVTYALFMIDSHRREPWENLDDIVYAIKGFCRILEFLVAISVLLYGGMESFYSEYSMIGAAVIIVHCYFNVWQRAQMGWTSFLSRRDAMRRVSSLPLATQEQLDQHNDVCAICFEELLNARVTPCGHYFHPLCLRKWLYVQNKCPLCHRPIVGVQLNETTPGEENLYNAENLHFEDVVRNVDDVVGNHGER</sequence>
<dbReference type="Pfam" id="PF13923">
    <property type="entry name" value="zf-C3HC4_2"/>
    <property type="match status" value="1"/>
</dbReference>
<dbReference type="Pfam" id="PF13705">
    <property type="entry name" value="TRC8_N"/>
    <property type="match status" value="1"/>
</dbReference>
<dbReference type="Proteomes" id="UP000694865">
    <property type="component" value="Unplaced"/>
</dbReference>
<evidence type="ECO:0000259" key="10">
    <source>
        <dbReference type="PROSITE" id="PS50089"/>
    </source>
</evidence>
<dbReference type="InterPro" id="IPR011016">
    <property type="entry name" value="Znf_RING-CH"/>
</dbReference>
<keyword evidence="4 8" id="KW-0863">Zinc-finger</keyword>
<evidence type="ECO:0000256" key="2">
    <source>
        <dbReference type="ARBA" id="ARBA00022692"/>
    </source>
</evidence>
<accession>A0ABM0H1U5</accession>
<feature type="transmembrane region" description="Helical" evidence="9">
    <location>
        <begin position="459"/>
        <end position="477"/>
    </location>
</feature>
<dbReference type="GeneID" id="100368012"/>
<feature type="transmembrane region" description="Helical" evidence="9">
    <location>
        <begin position="81"/>
        <end position="98"/>
    </location>
</feature>
<feature type="transmembrane region" description="Helical" evidence="9">
    <location>
        <begin position="12"/>
        <end position="32"/>
    </location>
</feature>
<organism evidence="11 12">
    <name type="scientific">Saccoglossus kowalevskii</name>
    <name type="common">Acorn worm</name>
    <dbReference type="NCBI Taxonomy" id="10224"/>
    <lineage>
        <taxon>Eukaryota</taxon>
        <taxon>Metazoa</taxon>
        <taxon>Hemichordata</taxon>
        <taxon>Enteropneusta</taxon>
        <taxon>Harrimaniidae</taxon>
        <taxon>Saccoglossus</taxon>
    </lineage>
</organism>
<dbReference type="InterPro" id="IPR050731">
    <property type="entry name" value="HRD1_E3_ubiq-ligases"/>
</dbReference>